<dbReference type="InterPro" id="IPR010181">
    <property type="entry name" value="CGCAxxGCC_motif"/>
</dbReference>
<sequence length="153" mass="16117">MTRKERAVTMHTAGSACSQAVFTVLAEDLGMSAPQAHRLAGGFGGGIGRMGLSCGAVTGGIMALSLALGASESADQETKLALYGVVADYIERLKAYKGTIECRALLDGADLWTQEGRDMVSTRHLADSVCNPMITRAVEEAERILREKGKLGV</sequence>
<evidence type="ECO:0000313" key="1">
    <source>
        <dbReference type="EMBL" id="SLM18567.1"/>
    </source>
</evidence>
<accession>A0A3P3XQP8</accession>
<name>A0A3P3XQP8_9SPIR</name>
<dbReference type="NCBIfam" id="TIGR01909">
    <property type="entry name" value="C_GCAxxG_C_C"/>
    <property type="match status" value="1"/>
</dbReference>
<reference evidence="1" key="1">
    <citation type="submission" date="2017-02" db="EMBL/GenBank/DDBJ databases">
        <authorList>
            <person name="Regsiter A."/>
            <person name="William W."/>
        </authorList>
    </citation>
    <scope>NUCLEOTIDE SEQUENCE</scope>
    <source>
        <strain evidence="1">BdmA 4</strain>
    </source>
</reference>
<protein>
    <submittedName>
        <fullName evidence="1">C_GCAxxG_C_C family protein</fullName>
    </submittedName>
</protein>
<organism evidence="1">
    <name type="scientific">uncultured spirochete</name>
    <dbReference type="NCBI Taxonomy" id="156406"/>
    <lineage>
        <taxon>Bacteria</taxon>
        <taxon>Pseudomonadati</taxon>
        <taxon>Spirochaetota</taxon>
        <taxon>Spirochaetia</taxon>
        <taxon>Spirochaetales</taxon>
        <taxon>environmental samples</taxon>
    </lineage>
</organism>
<gene>
    <name evidence="1" type="ORF">SPIRO4BDMA_50082</name>
</gene>
<dbReference type="EMBL" id="FWDO01000005">
    <property type="protein sequence ID" value="SLM18567.1"/>
    <property type="molecule type" value="Genomic_DNA"/>
</dbReference>
<dbReference type="Pfam" id="PF09719">
    <property type="entry name" value="C_GCAxxG_C_C"/>
    <property type="match status" value="1"/>
</dbReference>
<proteinExistence type="predicted"/>
<dbReference type="AlphaFoldDB" id="A0A3P3XQP8"/>
<dbReference type="PROSITE" id="PS51257">
    <property type="entry name" value="PROKAR_LIPOPROTEIN"/>
    <property type="match status" value="1"/>
</dbReference>